<dbReference type="Proteomes" id="UP000826234">
    <property type="component" value="Unassembled WGS sequence"/>
</dbReference>
<dbReference type="EMBL" id="JAIPUX010005289">
    <property type="protein sequence ID" value="KAH0618967.1"/>
    <property type="molecule type" value="Genomic_DNA"/>
</dbReference>
<organism evidence="1 2">
    <name type="scientific">Phrynosoma platyrhinos</name>
    <name type="common">Desert horned lizard</name>
    <dbReference type="NCBI Taxonomy" id="52577"/>
    <lineage>
        <taxon>Eukaryota</taxon>
        <taxon>Metazoa</taxon>
        <taxon>Chordata</taxon>
        <taxon>Craniata</taxon>
        <taxon>Vertebrata</taxon>
        <taxon>Euteleostomi</taxon>
        <taxon>Lepidosauria</taxon>
        <taxon>Squamata</taxon>
        <taxon>Bifurcata</taxon>
        <taxon>Unidentata</taxon>
        <taxon>Episquamata</taxon>
        <taxon>Toxicofera</taxon>
        <taxon>Iguania</taxon>
        <taxon>Phrynosomatidae</taxon>
        <taxon>Phrynosomatinae</taxon>
        <taxon>Phrynosoma</taxon>
    </lineage>
</organism>
<evidence type="ECO:0000313" key="2">
    <source>
        <dbReference type="Proteomes" id="UP000826234"/>
    </source>
</evidence>
<gene>
    <name evidence="1" type="ORF">JD844_018544</name>
</gene>
<proteinExistence type="predicted"/>
<evidence type="ECO:0000313" key="1">
    <source>
        <dbReference type="EMBL" id="KAH0618967.1"/>
    </source>
</evidence>
<protein>
    <submittedName>
        <fullName evidence="1">Uncharacterized protein</fullName>
    </submittedName>
</protein>
<comment type="caution">
    <text evidence="1">The sequence shown here is derived from an EMBL/GenBank/DDBJ whole genome shotgun (WGS) entry which is preliminary data.</text>
</comment>
<accession>A0ABQ7SNR4</accession>
<reference evidence="1 2" key="1">
    <citation type="journal article" date="2022" name="Gigascience">
        <title>A chromosome-level genome assembly and annotation of the desert horned lizard, Phrynosoma platyrhinos, provides insight into chromosomal rearrangements among reptiles.</title>
        <authorList>
            <person name="Koochekian N."/>
            <person name="Ascanio A."/>
            <person name="Farleigh K."/>
            <person name="Card D.C."/>
            <person name="Schield D.R."/>
            <person name="Castoe T.A."/>
            <person name="Jezkova T."/>
        </authorList>
    </citation>
    <scope>NUCLEOTIDE SEQUENCE [LARGE SCALE GENOMIC DNA]</scope>
    <source>
        <strain evidence="1">NK-2021</strain>
    </source>
</reference>
<keyword evidence="2" id="KW-1185">Reference proteome</keyword>
<name>A0ABQ7SNR4_PHRPL</name>
<sequence>MSIFLSKLQERMELTAGEYELIEHILAAHQKCTIPMEEAKKFVSAGNCQSRTEFSTSFRNSHGSCTGTCGFYKKTPR</sequence>